<feature type="compositionally biased region" description="Polar residues" evidence="2">
    <location>
        <begin position="243"/>
        <end position="259"/>
    </location>
</feature>
<feature type="compositionally biased region" description="Polar residues" evidence="2">
    <location>
        <begin position="442"/>
        <end position="451"/>
    </location>
</feature>
<feature type="region of interest" description="Disordered" evidence="2">
    <location>
        <begin position="544"/>
        <end position="655"/>
    </location>
</feature>
<dbReference type="EMBL" id="CAJPDS010000037">
    <property type="protein sequence ID" value="CAF9925051.1"/>
    <property type="molecule type" value="Genomic_DNA"/>
</dbReference>
<evidence type="ECO:0000256" key="1">
    <source>
        <dbReference type="SAM" id="Coils"/>
    </source>
</evidence>
<keyword evidence="1" id="KW-0175">Coiled coil</keyword>
<feature type="compositionally biased region" description="Polar residues" evidence="2">
    <location>
        <begin position="1"/>
        <end position="21"/>
    </location>
</feature>
<feature type="compositionally biased region" description="Low complexity" evidence="2">
    <location>
        <begin position="407"/>
        <end position="432"/>
    </location>
</feature>
<feature type="region of interest" description="Disordered" evidence="2">
    <location>
        <begin position="886"/>
        <end position="919"/>
    </location>
</feature>
<gene>
    <name evidence="3" type="ORF">HETSPECPRED_005731</name>
</gene>
<name>A0A8H3FI64_9LECA</name>
<dbReference type="AlphaFoldDB" id="A0A8H3FI64"/>
<evidence type="ECO:0000313" key="4">
    <source>
        <dbReference type="Proteomes" id="UP000664521"/>
    </source>
</evidence>
<dbReference type="OrthoDB" id="5407305at2759"/>
<feature type="compositionally biased region" description="Basic and acidic residues" evidence="2">
    <location>
        <begin position="564"/>
        <end position="573"/>
    </location>
</feature>
<accession>A0A8H3FI64</accession>
<keyword evidence="4" id="KW-1185">Reference proteome</keyword>
<feature type="compositionally biased region" description="Basic and acidic residues" evidence="2">
    <location>
        <begin position="820"/>
        <end position="834"/>
    </location>
</feature>
<feature type="compositionally biased region" description="Polar residues" evidence="2">
    <location>
        <begin position="190"/>
        <end position="199"/>
    </location>
</feature>
<evidence type="ECO:0000313" key="3">
    <source>
        <dbReference type="EMBL" id="CAF9925051.1"/>
    </source>
</evidence>
<feature type="compositionally biased region" description="Low complexity" evidence="2">
    <location>
        <begin position="788"/>
        <end position="803"/>
    </location>
</feature>
<proteinExistence type="predicted"/>
<sequence length="1049" mass="113204">MNASNTGKRLSASSMGYQTLDETSENLGKKPPRFMSPTVSSTKQTNSRPSAAHGSTPSPLTSSARARASGNWMSSAAKRVGLNRVDDGTPRSRKEALAKQPKAISFPDKFAGPSYASVPDPSTSRAATPKLDKAALDAKPLPSPPTAEIMKDSPLKQNRTLIDASEKPLRRSPPGKPQEVEVWPVLYPNRPTTPGTLRQMTPERDGVLATNDRTYQPIERYPRLPSTGTYDSALDMERKASPKTATGHQIQRKQVSSPNLRKASMGPRNAASGQEKGRHSATPLNAVKNNGKPDSSSLEAKRPDSTTASIDISDEKPVVTKPSNEPRQTKTSTLRARMSAGTATDENMKPNGNKALGLTDSTAATEPLATEKEIKRRSTPKPPGAFPIGRKLSRDSLRGKKPAQFVAGSRRPSSRGSLRSDSRASSSAGQARSLEKVVSDEVANSGQSLDTVDTVEKGPEIAPRKSSIPIFSHTVSNVVTLADKKLAPGESKSRDITDATDSAHDEFTIFEDNIESHPIGSLDAIEESPHQGYHVRRLSLLSPEHGPTLKISPSADRIIMGTGSDKENDESKKSKNKPRLLAPFDGSSSLAKTKRKHARPLSSLGLLQSTSRRGTVDNEARSKKVKSAEITPSPSLKFPTLSSSATSRKTTDTSIEDPFFDAQSSIDKRISHVSVQDHQIPANTTAVEEPAWVAPVLDHLSMTADSDAVLHPSEVQSMLTHEENPTDSVTADILSLMNQEDRGFNLEAGQPQESGNALVELPADDTLTAIKLTEATPTTPEHSNTAAGSSHSGSLPPRSSSRTTHPDFISNKHSPTSPLVHREPVSKEFTDRQNRLGSHPTAQLDSAYPASNRKSARNSVACESNISQGSISKGVFSNIKGLFHKRSSDEPVKSGKKHKQQKASITSNGSPFPHISEVHPAHRPTLSSARHNGLTPKSSMPSLGTHAMLSPPFNSPVPSELATTTTMAMQILESARKERSSPKKERLLELGKILVDALTQARDAERALEEAKQAARKAEVSYELCKRSVSQVKNVVEQWREELKRDASR</sequence>
<dbReference type="Proteomes" id="UP000664521">
    <property type="component" value="Unassembled WGS sequence"/>
</dbReference>
<reference evidence="3" key="1">
    <citation type="submission" date="2021-03" db="EMBL/GenBank/DDBJ databases">
        <authorList>
            <person name="Tagirdzhanova G."/>
        </authorList>
    </citation>
    <scope>NUCLEOTIDE SEQUENCE</scope>
</reference>
<feature type="compositionally biased region" description="Polar residues" evidence="2">
    <location>
        <begin position="37"/>
        <end position="64"/>
    </location>
</feature>
<feature type="region of interest" description="Disordered" evidence="2">
    <location>
        <begin position="775"/>
        <end position="852"/>
    </location>
</feature>
<feature type="compositionally biased region" description="Basic and acidic residues" evidence="2">
    <location>
        <begin position="84"/>
        <end position="97"/>
    </location>
</feature>
<feature type="compositionally biased region" description="Polar residues" evidence="2">
    <location>
        <begin position="775"/>
        <end position="787"/>
    </location>
</feature>
<organism evidence="3 4">
    <name type="scientific">Heterodermia speciosa</name>
    <dbReference type="NCBI Taxonomy" id="116794"/>
    <lineage>
        <taxon>Eukaryota</taxon>
        <taxon>Fungi</taxon>
        <taxon>Dikarya</taxon>
        <taxon>Ascomycota</taxon>
        <taxon>Pezizomycotina</taxon>
        <taxon>Lecanoromycetes</taxon>
        <taxon>OSLEUM clade</taxon>
        <taxon>Lecanoromycetidae</taxon>
        <taxon>Caliciales</taxon>
        <taxon>Physciaceae</taxon>
        <taxon>Heterodermia</taxon>
    </lineage>
</organism>
<comment type="caution">
    <text evidence="3">The sequence shown here is derived from an EMBL/GenBank/DDBJ whole genome shotgun (WGS) entry which is preliminary data.</text>
</comment>
<feature type="compositionally biased region" description="Polar residues" evidence="2">
    <location>
        <begin position="630"/>
        <end position="648"/>
    </location>
</feature>
<protein>
    <submittedName>
        <fullName evidence="3">Uncharacterized protein</fullName>
    </submittedName>
</protein>
<evidence type="ECO:0000256" key="2">
    <source>
        <dbReference type="SAM" id="MobiDB-lite"/>
    </source>
</evidence>
<feature type="region of interest" description="Disordered" evidence="2">
    <location>
        <begin position="1"/>
        <end position="460"/>
    </location>
</feature>
<feature type="compositionally biased region" description="Polar residues" evidence="2">
    <location>
        <begin position="321"/>
        <end position="334"/>
    </location>
</feature>
<feature type="coiled-coil region" evidence="1">
    <location>
        <begin position="994"/>
        <end position="1028"/>
    </location>
</feature>